<dbReference type="EMBL" id="NAJQ01000026">
    <property type="protein sequence ID" value="TKA82771.1"/>
    <property type="molecule type" value="Genomic_DNA"/>
</dbReference>
<sequence length="385" mass="43051">MSPLRPPASLSALRDAVESHHAATPKPASKLPSSDNNTLATATHQFATSSRARVVTLTVDSRKLFGTLHLISVYEYNSCHYLRFFDILPSDSVAFKVLPADDVVTLVHSVHGVSWGRSCESPTAVASVEEEDEEEDVVKSLWGVGVKCEAEKRPADGFLAVTDDEKAWEEADFLGKCSLDGVFVTSQPSFGNVILAFPLQKPLGSKNVGIGRQIKSVSIYPPVPVLETVLQTVEALEKANQDPENCTNSGDLAKKYLKAHFKHLLDPVTLTLSPKHSLFDHRNNVTLFDTRLWKTLCTSSAVDAKNRVEALPEAYFQHVFEDKRERERLVEGSERLVEGLYGDDEEEMEAEVRGREALLKRPAMEYERTKAREAEEWMRWLLRKD</sequence>
<keyword evidence="2" id="KW-1185">Reference proteome</keyword>
<dbReference type="AlphaFoldDB" id="A0A4U0Y125"/>
<evidence type="ECO:0000313" key="1">
    <source>
        <dbReference type="EMBL" id="TKA82771.1"/>
    </source>
</evidence>
<protein>
    <submittedName>
        <fullName evidence="1">Uncharacterized protein</fullName>
    </submittedName>
</protein>
<name>A0A4U0Y125_9PEZI</name>
<comment type="caution">
    <text evidence="1">The sequence shown here is derived from an EMBL/GenBank/DDBJ whole genome shotgun (WGS) entry which is preliminary data.</text>
</comment>
<reference evidence="1 2" key="1">
    <citation type="submission" date="2017-03" db="EMBL/GenBank/DDBJ databases">
        <title>Genomes of endolithic fungi from Antarctica.</title>
        <authorList>
            <person name="Coleine C."/>
            <person name="Masonjones S."/>
            <person name="Stajich J.E."/>
        </authorList>
    </citation>
    <scope>NUCLEOTIDE SEQUENCE [LARGE SCALE GENOMIC DNA]</scope>
    <source>
        <strain evidence="1 2">CCFEE 5184</strain>
    </source>
</reference>
<accession>A0A4U0Y125</accession>
<organism evidence="1 2">
    <name type="scientific">Friedmanniomyces simplex</name>
    <dbReference type="NCBI Taxonomy" id="329884"/>
    <lineage>
        <taxon>Eukaryota</taxon>
        <taxon>Fungi</taxon>
        <taxon>Dikarya</taxon>
        <taxon>Ascomycota</taxon>
        <taxon>Pezizomycotina</taxon>
        <taxon>Dothideomycetes</taxon>
        <taxon>Dothideomycetidae</taxon>
        <taxon>Mycosphaerellales</taxon>
        <taxon>Teratosphaeriaceae</taxon>
        <taxon>Friedmanniomyces</taxon>
    </lineage>
</organism>
<dbReference type="OrthoDB" id="3875901at2759"/>
<dbReference type="Proteomes" id="UP000309340">
    <property type="component" value="Unassembled WGS sequence"/>
</dbReference>
<proteinExistence type="predicted"/>
<evidence type="ECO:0000313" key="2">
    <source>
        <dbReference type="Proteomes" id="UP000309340"/>
    </source>
</evidence>
<gene>
    <name evidence="1" type="ORF">B0A55_01078</name>
</gene>